<dbReference type="PROSITE" id="PS50293">
    <property type="entry name" value="TPR_REGION"/>
    <property type="match status" value="1"/>
</dbReference>
<dbReference type="Pfam" id="PF13371">
    <property type="entry name" value="TPR_9"/>
    <property type="match status" value="1"/>
</dbReference>
<organism evidence="4 5">
    <name type="scientific">Tepidimonas charontis</name>
    <dbReference type="NCBI Taxonomy" id="2267262"/>
    <lineage>
        <taxon>Bacteria</taxon>
        <taxon>Pseudomonadati</taxon>
        <taxon>Pseudomonadota</taxon>
        <taxon>Betaproteobacteria</taxon>
        <taxon>Burkholderiales</taxon>
        <taxon>Tepidimonas</taxon>
    </lineage>
</organism>
<evidence type="ECO:0000256" key="3">
    <source>
        <dbReference type="PROSITE-ProRule" id="PRU00339"/>
    </source>
</evidence>
<protein>
    <submittedName>
        <fullName evidence="4">Beta-barrel assembly-enhancing protease</fullName>
        <ecNumber evidence="4">3.4.-.-</ecNumber>
    </submittedName>
</protein>
<keyword evidence="4" id="KW-0645">Protease</keyword>
<keyword evidence="4" id="KW-0378">Hydrolase</keyword>
<dbReference type="OrthoDB" id="8561366at2"/>
<dbReference type="Proteomes" id="UP000318294">
    <property type="component" value="Unassembled WGS sequence"/>
</dbReference>
<dbReference type="SUPFAM" id="SSF48452">
    <property type="entry name" value="TPR-like"/>
    <property type="match status" value="1"/>
</dbReference>
<dbReference type="PANTHER" id="PTHR23083:SF464">
    <property type="entry name" value="TETRATRICOPEPTIDE REPEAT DOMAIN 7, ISOFORM A"/>
    <property type="match status" value="1"/>
</dbReference>
<dbReference type="InterPro" id="IPR019734">
    <property type="entry name" value="TPR_rpt"/>
</dbReference>
<evidence type="ECO:0000313" key="4">
    <source>
        <dbReference type="EMBL" id="TSE34272.1"/>
    </source>
</evidence>
<dbReference type="InterPro" id="IPR051722">
    <property type="entry name" value="Endocytosis_PI4K-reg_protein"/>
</dbReference>
<keyword evidence="5" id="KW-1185">Reference proteome</keyword>
<sequence>MNATRSVAWALWRARWFIWWRREARALAVVEGALARHPDEPQLLAFRAHLLAELQRPREALGVLDRLVHVAPHQAAHWFNRGYLQEQLGCLDAAEASFRQALAHDEKLDRAWYGLGLVLIRLGRLDEALQALRRNTELQPMSPYAWYQMARIHADRAESDEAARIIAHLKGFEPRIAAQLERETGLRTARTA</sequence>
<dbReference type="GO" id="GO:0008233">
    <property type="term" value="F:peptidase activity"/>
    <property type="evidence" value="ECO:0007669"/>
    <property type="project" value="UniProtKB-KW"/>
</dbReference>
<reference evidence="4 5" key="1">
    <citation type="submission" date="2019-07" db="EMBL/GenBank/DDBJ databases">
        <title>Tepidimonas charontis SPSP-6 draft genome.</title>
        <authorList>
            <person name="Da Costa M.S."/>
            <person name="Froufe H.J.C."/>
            <person name="Egas C."/>
            <person name="Albuquerque L."/>
        </authorList>
    </citation>
    <scope>NUCLEOTIDE SEQUENCE [LARGE SCALE GENOMIC DNA]</scope>
    <source>
        <strain evidence="4 5">SPSP-6</strain>
    </source>
</reference>
<feature type="repeat" description="TPR" evidence="3">
    <location>
        <begin position="109"/>
        <end position="142"/>
    </location>
</feature>
<dbReference type="RefSeq" id="WP_144328431.1">
    <property type="nucleotide sequence ID" value="NZ_VJON01000021.1"/>
</dbReference>
<gene>
    <name evidence="4" type="primary">bepA_5</name>
    <name evidence="4" type="ORF">Tchar_01480</name>
</gene>
<comment type="caution">
    <text evidence="4">The sequence shown here is derived from an EMBL/GenBank/DDBJ whole genome shotgun (WGS) entry which is preliminary data.</text>
</comment>
<dbReference type="EMBL" id="VJON01000021">
    <property type="protein sequence ID" value="TSE34272.1"/>
    <property type="molecule type" value="Genomic_DNA"/>
</dbReference>
<keyword evidence="3" id="KW-0802">TPR repeat</keyword>
<name>A0A554XEL2_9BURK</name>
<dbReference type="PROSITE" id="PS50005">
    <property type="entry name" value="TPR"/>
    <property type="match status" value="1"/>
</dbReference>
<comment type="function">
    <text evidence="1">Involved in endocytosis.</text>
</comment>
<dbReference type="EC" id="3.4.-.-" evidence="4"/>
<dbReference type="SMART" id="SM00028">
    <property type="entry name" value="TPR"/>
    <property type="match status" value="3"/>
</dbReference>
<dbReference type="AlphaFoldDB" id="A0A554XEL2"/>
<dbReference type="Gene3D" id="1.25.40.10">
    <property type="entry name" value="Tetratricopeptide repeat domain"/>
    <property type="match status" value="1"/>
</dbReference>
<dbReference type="GO" id="GO:0006508">
    <property type="term" value="P:proteolysis"/>
    <property type="evidence" value="ECO:0007669"/>
    <property type="project" value="UniProtKB-KW"/>
</dbReference>
<dbReference type="InterPro" id="IPR011990">
    <property type="entry name" value="TPR-like_helical_dom_sf"/>
</dbReference>
<accession>A0A554XEL2</accession>
<evidence type="ECO:0000313" key="5">
    <source>
        <dbReference type="Proteomes" id="UP000318294"/>
    </source>
</evidence>
<comment type="similarity">
    <text evidence="2">Belongs to the YPP1 family.</text>
</comment>
<evidence type="ECO:0000256" key="2">
    <source>
        <dbReference type="ARBA" id="ARBA00038251"/>
    </source>
</evidence>
<dbReference type="PANTHER" id="PTHR23083">
    <property type="entry name" value="TETRATRICOPEPTIDE REPEAT PROTEIN, TPR"/>
    <property type="match status" value="1"/>
</dbReference>
<proteinExistence type="inferred from homology"/>
<dbReference type="Pfam" id="PF13181">
    <property type="entry name" value="TPR_8"/>
    <property type="match status" value="1"/>
</dbReference>
<evidence type="ECO:0000256" key="1">
    <source>
        <dbReference type="ARBA" id="ARBA00002550"/>
    </source>
</evidence>